<dbReference type="GO" id="GO:0003824">
    <property type="term" value="F:catalytic activity"/>
    <property type="evidence" value="ECO:0007669"/>
    <property type="project" value="UniProtKB-ARBA"/>
</dbReference>
<gene>
    <name evidence="1" type="ORF">C0190_00360</name>
</gene>
<evidence type="ECO:0000313" key="1">
    <source>
        <dbReference type="EMBL" id="PMP69172.1"/>
    </source>
</evidence>
<name>A0A2N7PQJ0_9BACT</name>
<protein>
    <submittedName>
        <fullName evidence="1">Uncharacterized protein</fullName>
    </submittedName>
</protein>
<evidence type="ECO:0000313" key="2">
    <source>
        <dbReference type="Proteomes" id="UP000235460"/>
    </source>
</evidence>
<dbReference type="Proteomes" id="UP000235460">
    <property type="component" value="Unassembled WGS sequence"/>
</dbReference>
<accession>A0A2N7PQJ0</accession>
<dbReference type="EMBL" id="PNIK01000004">
    <property type="protein sequence ID" value="PMP69172.1"/>
    <property type="molecule type" value="Genomic_DNA"/>
</dbReference>
<comment type="caution">
    <text evidence="1">The sequence shown here is derived from an EMBL/GenBank/DDBJ whole genome shotgun (WGS) entry which is preliminary data.</text>
</comment>
<sequence>MEVVKYLSQRSTLSLDVQGLVRNVKEGKIEEICWEEKDEGLAYIDILKANEREAKILTGIKNLKKAGKN</sequence>
<dbReference type="InterPro" id="IPR029056">
    <property type="entry name" value="Ribokinase-like"/>
</dbReference>
<dbReference type="Gene3D" id="3.40.1190.20">
    <property type="match status" value="1"/>
</dbReference>
<dbReference type="AlphaFoldDB" id="A0A2N7PQJ0"/>
<dbReference type="SUPFAM" id="SSF53613">
    <property type="entry name" value="Ribokinase-like"/>
    <property type="match status" value="1"/>
</dbReference>
<reference evidence="1 2" key="1">
    <citation type="submission" date="2018-01" db="EMBL/GenBank/DDBJ databases">
        <title>Metagenomic assembled genomes from two thermal pools in the Uzon Caldera, Kamchatka, Russia.</title>
        <authorList>
            <person name="Wilkins L."/>
            <person name="Ettinger C."/>
        </authorList>
    </citation>
    <scope>NUCLEOTIDE SEQUENCE [LARGE SCALE GENOMIC DNA]</scope>
    <source>
        <strain evidence="1">ZAV-08</strain>
    </source>
</reference>
<proteinExistence type="predicted"/>
<organism evidence="1 2">
    <name type="scientific">Thermodesulfobacterium geofontis</name>
    <dbReference type="NCBI Taxonomy" id="1295609"/>
    <lineage>
        <taxon>Bacteria</taxon>
        <taxon>Pseudomonadati</taxon>
        <taxon>Thermodesulfobacteriota</taxon>
        <taxon>Thermodesulfobacteria</taxon>
        <taxon>Thermodesulfobacteriales</taxon>
        <taxon>Thermodesulfobacteriaceae</taxon>
        <taxon>Thermodesulfobacterium</taxon>
    </lineage>
</organism>